<dbReference type="PANTHER" id="PTHR43390:SF1">
    <property type="entry name" value="CHLOROPLAST PROCESSING PEPTIDASE"/>
    <property type="match status" value="1"/>
</dbReference>
<dbReference type="Proteomes" id="UP000294743">
    <property type="component" value="Unassembled WGS sequence"/>
</dbReference>
<dbReference type="RefSeq" id="WP_134169012.1">
    <property type="nucleotide sequence ID" value="NZ_SODD01000011.1"/>
</dbReference>
<dbReference type="PRINTS" id="PR00727">
    <property type="entry name" value="LEADERPTASE"/>
</dbReference>
<keyword evidence="6" id="KW-1185">Reference proteome</keyword>
<comment type="similarity">
    <text evidence="2 3">Belongs to the peptidase S26 family.</text>
</comment>
<reference evidence="5 6" key="1">
    <citation type="submission" date="2019-03" db="EMBL/GenBank/DDBJ databases">
        <title>Genomic Encyclopedia of Type Strains, Phase IV (KMG-IV): sequencing the most valuable type-strain genomes for metagenomic binning, comparative biology and taxonomic classification.</title>
        <authorList>
            <person name="Goeker M."/>
        </authorList>
    </citation>
    <scope>NUCLEOTIDE SEQUENCE [LARGE SCALE GENOMIC DNA]</scope>
    <source>
        <strain evidence="5 6">DSM 28867</strain>
    </source>
</reference>
<evidence type="ECO:0000256" key="3">
    <source>
        <dbReference type="RuleBase" id="RU362042"/>
    </source>
</evidence>
<protein>
    <recommendedName>
        <fullName evidence="3">Signal peptidase I</fullName>
        <ecNumber evidence="3">3.4.21.89</ecNumber>
    </recommendedName>
</protein>
<dbReference type="NCBIfam" id="TIGR02227">
    <property type="entry name" value="sigpep_I_bact"/>
    <property type="match status" value="1"/>
</dbReference>
<evidence type="ECO:0000256" key="1">
    <source>
        <dbReference type="ARBA" id="ARBA00004401"/>
    </source>
</evidence>
<evidence type="ECO:0000313" key="5">
    <source>
        <dbReference type="EMBL" id="TDW20630.1"/>
    </source>
</evidence>
<dbReference type="GO" id="GO:0005886">
    <property type="term" value="C:plasma membrane"/>
    <property type="evidence" value="ECO:0007669"/>
    <property type="project" value="UniProtKB-SubCell"/>
</dbReference>
<dbReference type="InterPro" id="IPR036286">
    <property type="entry name" value="LexA/Signal_pep-like_sf"/>
</dbReference>
<evidence type="ECO:0000256" key="2">
    <source>
        <dbReference type="ARBA" id="ARBA00009370"/>
    </source>
</evidence>
<comment type="catalytic activity">
    <reaction evidence="3">
        <text>Cleavage of hydrophobic, N-terminal signal or leader sequences from secreted and periplasmic proteins.</text>
        <dbReference type="EC" id="3.4.21.89"/>
    </reaction>
</comment>
<dbReference type="InterPro" id="IPR000223">
    <property type="entry name" value="Pept_S26A_signal_pept_1"/>
</dbReference>
<feature type="transmembrane region" description="Helical" evidence="3">
    <location>
        <begin position="26"/>
        <end position="45"/>
    </location>
</feature>
<dbReference type="CDD" id="cd06530">
    <property type="entry name" value="S26_SPase_I"/>
    <property type="match status" value="1"/>
</dbReference>
<evidence type="ECO:0000259" key="4">
    <source>
        <dbReference type="Pfam" id="PF10502"/>
    </source>
</evidence>
<dbReference type="GO" id="GO:0009003">
    <property type="term" value="F:signal peptidase activity"/>
    <property type="evidence" value="ECO:0007669"/>
    <property type="project" value="UniProtKB-EC"/>
</dbReference>
<dbReference type="GO" id="GO:0004252">
    <property type="term" value="F:serine-type endopeptidase activity"/>
    <property type="evidence" value="ECO:0007669"/>
    <property type="project" value="InterPro"/>
</dbReference>
<dbReference type="SUPFAM" id="SSF51306">
    <property type="entry name" value="LexA/Signal peptidase"/>
    <property type="match status" value="1"/>
</dbReference>
<evidence type="ECO:0000313" key="6">
    <source>
        <dbReference type="Proteomes" id="UP000294743"/>
    </source>
</evidence>
<keyword evidence="3" id="KW-0378">Hydrolase</keyword>
<dbReference type="AlphaFoldDB" id="A0A4R7ZY44"/>
<dbReference type="Gene3D" id="2.10.109.10">
    <property type="entry name" value="Umud Fragment, subunit A"/>
    <property type="match status" value="1"/>
</dbReference>
<gene>
    <name evidence="5" type="ORF">EDD63_11143</name>
</gene>
<accession>A0A4R7ZY44</accession>
<dbReference type="PANTHER" id="PTHR43390">
    <property type="entry name" value="SIGNAL PEPTIDASE I"/>
    <property type="match status" value="1"/>
</dbReference>
<dbReference type="OrthoDB" id="9802919at2"/>
<dbReference type="GO" id="GO:0006465">
    <property type="term" value="P:signal peptide processing"/>
    <property type="evidence" value="ECO:0007669"/>
    <property type="project" value="InterPro"/>
</dbReference>
<name>A0A4R7ZY44_9FIRM</name>
<comment type="caution">
    <text evidence="5">The sequence shown here is derived from an EMBL/GenBank/DDBJ whole genome shotgun (WGS) entry which is preliminary data.</text>
</comment>
<keyword evidence="3" id="KW-0812">Transmembrane</keyword>
<comment type="subcellular location">
    <subcellularLocation>
        <location evidence="1">Cell membrane</location>
        <topology evidence="1">Single-pass type II membrane protein</topology>
    </subcellularLocation>
    <subcellularLocation>
        <location evidence="3">Membrane</location>
        <topology evidence="3">Single-pass type II membrane protein</topology>
    </subcellularLocation>
</comment>
<dbReference type="Pfam" id="PF10502">
    <property type="entry name" value="Peptidase_S26"/>
    <property type="match status" value="1"/>
</dbReference>
<keyword evidence="3" id="KW-0472">Membrane</keyword>
<dbReference type="EMBL" id="SODD01000011">
    <property type="protein sequence ID" value="TDW20630.1"/>
    <property type="molecule type" value="Genomic_DNA"/>
</dbReference>
<proteinExistence type="inferred from homology"/>
<keyword evidence="3" id="KW-1133">Transmembrane helix</keyword>
<sequence>MDEKKKVAKQRPPKHPPTVKSELLRLLTKILVVILIFVVLFNFVFGIQRTADNTMSPSIKNGDIVLYYRFDKHYVARDVVVITYEGKTQLRRVVAVAGDTVDITEDGLMINGSLQYEPEITKETLPYVEGIKFPVTLKEDEVFLLADDRKDSLDSRVYGPVNVKNIKGKAISFFRRRGL</sequence>
<feature type="domain" description="Peptidase S26" evidence="4">
    <location>
        <begin position="25"/>
        <end position="171"/>
    </location>
</feature>
<organism evidence="5 6">
    <name type="scientific">Breznakia blatticola</name>
    <dbReference type="NCBI Taxonomy" id="1754012"/>
    <lineage>
        <taxon>Bacteria</taxon>
        <taxon>Bacillati</taxon>
        <taxon>Bacillota</taxon>
        <taxon>Erysipelotrichia</taxon>
        <taxon>Erysipelotrichales</taxon>
        <taxon>Erysipelotrichaceae</taxon>
        <taxon>Breznakia</taxon>
    </lineage>
</organism>
<dbReference type="EC" id="3.4.21.89" evidence="3"/>
<keyword evidence="3" id="KW-0645">Protease</keyword>
<dbReference type="InterPro" id="IPR019533">
    <property type="entry name" value="Peptidase_S26"/>
</dbReference>